<feature type="non-terminal residue" evidence="2">
    <location>
        <position position="1"/>
    </location>
</feature>
<feature type="region of interest" description="Disordered" evidence="1">
    <location>
        <begin position="38"/>
        <end position="63"/>
    </location>
</feature>
<reference evidence="2 3" key="1">
    <citation type="journal article" date="2023" name="Life. Sci Alliance">
        <title>Evolutionary insights into 3D genome organization and epigenetic landscape of Vigna mungo.</title>
        <authorList>
            <person name="Junaid A."/>
            <person name="Singh B."/>
            <person name="Bhatia S."/>
        </authorList>
    </citation>
    <scope>NUCLEOTIDE SEQUENCE [LARGE SCALE GENOMIC DNA]</scope>
    <source>
        <strain evidence="2">Urdbean</strain>
    </source>
</reference>
<evidence type="ECO:0000256" key="1">
    <source>
        <dbReference type="SAM" id="MobiDB-lite"/>
    </source>
</evidence>
<keyword evidence="3" id="KW-1185">Reference proteome</keyword>
<dbReference type="EMBL" id="CP144696">
    <property type="protein sequence ID" value="WVZ10762.1"/>
    <property type="molecule type" value="Genomic_DNA"/>
</dbReference>
<gene>
    <name evidence="2" type="ORF">V8G54_015292</name>
</gene>
<feature type="compositionally biased region" description="Basic and acidic residues" evidence="1">
    <location>
        <begin position="38"/>
        <end position="48"/>
    </location>
</feature>
<name>A0AAQ3NLP4_VIGMU</name>
<sequence>EMRARDSIPGLVHLDDAEIFDMSLNEFNNVKVDRKLSRGSDRKMKSLEGCESSMGVKGSTKKNGRIDAGVLSRKEQSTDASTMEELVSNTMKLPLLSSSYYFSGDLVRADDGPCDSLKETHKVMVREKTFSSQGQKEGLEPTSTEVNDGKKITKSKKGRIGSTKTHSPELHKGKHGKGQDANQEGINFDFVFVYGFINSTF</sequence>
<evidence type="ECO:0000313" key="3">
    <source>
        <dbReference type="Proteomes" id="UP001374535"/>
    </source>
</evidence>
<dbReference type="AlphaFoldDB" id="A0AAQ3NLP4"/>
<dbReference type="InterPro" id="IPR055300">
    <property type="entry name" value="CWZF3/5/7"/>
</dbReference>
<dbReference type="Proteomes" id="UP001374535">
    <property type="component" value="Chromosome 5"/>
</dbReference>
<proteinExistence type="predicted"/>
<evidence type="ECO:0000313" key="2">
    <source>
        <dbReference type="EMBL" id="WVZ10762.1"/>
    </source>
</evidence>
<dbReference type="PANTHER" id="PTHR46524">
    <property type="entry name" value="CW-TYPE ZINC FINGER"/>
    <property type="match status" value="1"/>
</dbReference>
<organism evidence="2 3">
    <name type="scientific">Vigna mungo</name>
    <name type="common">Black gram</name>
    <name type="synonym">Phaseolus mungo</name>
    <dbReference type="NCBI Taxonomy" id="3915"/>
    <lineage>
        <taxon>Eukaryota</taxon>
        <taxon>Viridiplantae</taxon>
        <taxon>Streptophyta</taxon>
        <taxon>Embryophyta</taxon>
        <taxon>Tracheophyta</taxon>
        <taxon>Spermatophyta</taxon>
        <taxon>Magnoliopsida</taxon>
        <taxon>eudicotyledons</taxon>
        <taxon>Gunneridae</taxon>
        <taxon>Pentapetalae</taxon>
        <taxon>rosids</taxon>
        <taxon>fabids</taxon>
        <taxon>Fabales</taxon>
        <taxon>Fabaceae</taxon>
        <taxon>Papilionoideae</taxon>
        <taxon>50 kb inversion clade</taxon>
        <taxon>NPAAA clade</taxon>
        <taxon>indigoferoid/millettioid clade</taxon>
        <taxon>Phaseoleae</taxon>
        <taxon>Vigna</taxon>
    </lineage>
</organism>
<feature type="region of interest" description="Disordered" evidence="1">
    <location>
        <begin position="128"/>
        <end position="182"/>
    </location>
</feature>
<dbReference type="PANTHER" id="PTHR46524:SF7">
    <property type="entry name" value="CW-TYPE ZINC FINGER"/>
    <property type="match status" value="1"/>
</dbReference>
<feature type="compositionally biased region" description="Polar residues" evidence="1">
    <location>
        <begin position="130"/>
        <end position="146"/>
    </location>
</feature>
<protein>
    <submittedName>
        <fullName evidence="2">Uncharacterized protein</fullName>
    </submittedName>
</protein>
<accession>A0AAQ3NLP4</accession>